<protein>
    <submittedName>
        <fullName evidence="2">Putative integral membrane transport protein</fullName>
    </submittedName>
</protein>
<evidence type="ECO:0000313" key="3">
    <source>
        <dbReference type="Proteomes" id="UP000024001"/>
    </source>
</evidence>
<keyword evidence="1" id="KW-1133">Transmembrane helix</keyword>
<feature type="transmembrane region" description="Helical" evidence="1">
    <location>
        <begin position="200"/>
        <end position="220"/>
    </location>
</feature>
<evidence type="ECO:0000313" key="2">
    <source>
        <dbReference type="EMBL" id="EZP29813.1"/>
    </source>
</evidence>
<evidence type="ECO:0000256" key="1">
    <source>
        <dbReference type="SAM" id="Phobius"/>
    </source>
</evidence>
<dbReference type="KEGG" id="moo:BWL13_01472"/>
<dbReference type="Pfam" id="PF12679">
    <property type="entry name" value="ABC2_membrane_2"/>
    <property type="match status" value="1"/>
</dbReference>
<dbReference type="GeneID" id="91431854"/>
<organism evidence="2 3">
    <name type="scientific">Microbacterium oleivorans</name>
    <dbReference type="NCBI Taxonomy" id="273677"/>
    <lineage>
        <taxon>Bacteria</taxon>
        <taxon>Bacillati</taxon>
        <taxon>Actinomycetota</taxon>
        <taxon>Actinomycetes</taxon>
        <taxon>Micrococcales</taxon>
        <taxon>Microbacteriaceae</taxon>
        <taxon>Microbacterium</taxon>
    </lineage>
</organism>
<keyword evidence="1" id="KW-0812">Transmembrane</keyword>
<dbReference type="OrthoDB" id="3297477at2"/>
<dbReference type="EMBL" id="JFYO01000001">
    <property type="protein sequence ID" value="EZP29813.1"/>
    <property type="molecule type" value="Genomic_DNA"/>
</dbReference>
<keyword evidence="1" id="KW-0472">Membrane</keyword>
<sequence length="277" mass="29332">MTTTIDTRAAGLSAPTAASPYRLNFVRLVRSEALKLFTLRSTWWSLGVTVLLATGISLLVAAVTTSLPEEIRAQMTVNPMSAVVSPLQFTMLVAGILGAMAITGEYSTGMIRSTLTAEPRRGAVLLAKALIVSATLIVTTLVTSLISILVVTPIFGSDGFAWDDAELTWIPLVWAIISMATFALLGLGCGFLIRNGAGAIAATVGILFVLPIVMSLFSFGGESWQWLIDLYNYLPSSAASGLTTNPTNETVRNVIVLLAWPAASLLGGWAVLRVRDA</sequence>
<name>A0A031FZ19_9MICO</name>
<dbReference type="PATRIC" id="fig|273677.3.peg.428"/>
<feature type="transmembrane region" description="Helical" evidence="1">
    <location>
        <begin position="254"/>
        <end position="272"/>
    </location>
</feature>
<feature type="transmembrane region" description="Helical" evidence="1">
    <location>
        <begin position="125"/>
        <end position="152"/>
    </location>
</feature>
<dbReference type="GO" id="GO:0005886">
    <property type="term" value="C:plasma membrane"/>
    <property type="evidence" value="ECO:0007669"/>
    <property type="project" value="UniProtKB-SubCell"/>
</dbReference>
<dbReference type="PANTHER" id="PTHR37305:SF1">
    <property type="entry name" value="MEMBRANE PROTEIN"/>
    <property type="match status" value="1"/>
</dbReference>
<accession>A0A031FZ19</accession>
<feature type="transmembrane region" description="Helical" evidence="1">
    <location>
        <begin position="172"/>
        <end position="193"/>
    </location>
</feature>
<dbReference type="Proteomes" id="UP000024001">
    <property type="component" value="Unassembled WGS sequence"/>
</dbReference>
<reference evidence="2 3" key="1">
    <citation type="submission" date="2014-03" db="EMBL/GenBank/DDBJ databases">
        <title>Draft Genome Sequences of 13 Willow Endophytes.</title>
        <authorList>
            <person name="Gan H.Y."/>
            <person name="Gan H.M."/>
            <person name="Savka M.A."/>
            <person name="Hudson A.O."/>
        </authorList>
    </citation>
    <scope>NUCLEOTIDE SEQUENCE [LARGE SCALE GENOMIC DNA]</scope>
    <source>
        <strain evidence="2 3">RIT293</strain>
    </source>
</reference>
<dbReference type="AlphaFoldDB" id="A0A031FZ19"/>
<proteinExistence type="predicted"/>
<feature type="transmembrane region" description="Helical" evidence="1">
    <location>
        <begin position="43"/>
        <end position="63"/>
    </location>
</feature>
<gene>
    <name evidence="2" type="ORF">BW34_00439</name>
</gene>
<keyword evidence="3" id="KW-1185">Reference proteome</keyword>
<dbReference type="RefSeq" id="WP_036309093.1">
    <property type="nucleotide sequence ID" value="NZ_CP031421.1"/>
</dbReference>
<feature type="transmembrane region" description="Helical" evidence="1">
    <location>
        <begin position="83"/>
        <end position="104"/>
    </location>
</feature>
<comment type="caution">
    <text evidence="2">The sequence shown here is derived from an EMBL/GenBank/DDBJ whole genome shotgun (WGS) entry which is preliminary data.</text>
</comment>
<dbReference type="PANTHER" id="PTHR37305">
    <property type="entry name" value="INTEGRAL MEMBRANE PROTEIN-RELATED"/>
    <property type="match status" value="1"/>
</dbReference>
<dbReference type="GO" id="GO:0140359">
    <property type="term" value="F:ABC-type transporter activity"/>
    <property type="evidence" value="ECO:0007669"/>
    <property type="project" value="InterPro"/>
</dbReference>
<dbReference type="eggNOG" id="COG1277">
    <property type="taxonomic scope" value="Bacteria"/>
</dbReference>